<dbReference type="InterPro" id="IPR053178">
    <property type="entry name" value="Osmoadaptation_assoc"/>
</dbReference>
<evidence type="ECO:0000313" key="3">
    <source>
        <dbReference type="Proteomes" id="UP000541154"/>
    </source>
</evidence>
<feature type="region of interest" description="Disordered" evidence="1">
    <location>
        <begin position="1"/>
        <end position="31"/>
    </location>
</feature>
<gene>
    <name evidence="2" type="ORF">ETB97_006147</name>
</gene>
<comment type="caution">
    <text evidence="2">The sequence shown here is derived from an EMBL/GenBank/DDBJ whole genome shotgun (WGS) entry which is preliminary data.</text>
</comment>
<name>A0A8H6E9W8_PETAA</name>
<keyword evidence="3" id="KW-1185">Reference proteome</keyword>
<dbReference type="Proteomes" id="UP000541154">
    <property type="component" value="Unassembled WGS sequence"/>
</dbReference>
<feature type="compositionally biased region" description="Polar residues" evidence="1">
    <location>
        <begin position="15"/>
        <end position="29"/>
    </location>
</feature>
<protein>
    <submittedName>
        <fullName evidence="2">Uncharacterized protein</fullName>
    </submittedName>
</protein>
<proteinExistence type="predicted"/>
<evidence type="ECO:0000256" key="1">
    <source>
        <dbReference type="SAM" id="MobiDB-lite"/>
    </source>
</evidence>
<organism evidence="2 3">
    <name type="scientific">Petromyces alliaceus</name>
    <name type="common">Aspergillus alliaceus</name>
    <dbReference type="NCBI Taxonomy" id="209559"/>
    <lineage>
        <taxon>Eukaryota</taxon>
        <taxon>Fungi</taxon>
        <taxon>Dikarya</taxon>
        <taxon>Ascomycota</taxon>
        <taxon>Pezizomycotina</taxon>
        <taxon>Eurotiomycetes</taxon>
        <taxon>Eurotiomycetidae</taxon>
        <taxon>Eurotiales</taxon>
        <taxon>Aspergillaceae</taxon>
        <taxon>Aspergillus</taxon>
        <taxon>Aspergillus subgen. Circumdati</taxon>
    </lineage>
</organism>
<dbReference type="Pfam" id="PF11951">
    <property type="entry name" value="Fungal_trans_2"/>
    <property type="match status" value="1"/>
</dbReference>
<evidence type="ECO:0000313" key="2">
    <source>
        <dbReference type="EMBL" id="KAF5864917.1"/>
    </source>
</evidence>
<accession>A0A8H6E9W8</accession>
<dbReference type="EMBL" id="SPNV01000027">
    <property type="protein sequence ID" value="KAF5864917.1"/>
    <property type="molecule type" value="Genomic_DNA"/>
</dbReference>
<dbReference type="PANTHER" id="PTHR38111">
    <property type="entry name" value="ZN(2)-C6 FUNGAL-TYPE DOMAIN-CONTAINING PROTEIN-RELATED"/>
    <property type="match status" value="1"/>
</dbReference>
<sequence length="412" mass="45688">MQQYGREYTGRDNRASQQRPKQKQTNSSEPPRLIIDQISAPSLTYAALDIQTKESFNDFLGYYFPSYAAWSFQLEVNWMDFIRSQGLSCPQALIWAIRALNTFHMGVMRGNEGAIISGRHMYGRGIKHLAYLLQTPSALKDETLAAAILLGGYEMLDESCQNSWILHCGGIRHLMRARGPAAHKRGIGQTLMLSFRNFLVAEAFRQGESCFLGTPEWTSDLDQSGSIGSERGQYISVFQNMDSAFNETVKCPGYYAAIRAIIESEEGTELSKLDRLVGDMMGTKGRLIRLHSRISPDLEEVVAVPDSSVGLISSGHAESLGRQPCIDILSVLGLIDQLMAVLEVYRNQKLSRFNTDIKTACSNTATTYVSRGCMAELKLDGTVEDGLKKFSAAMGIPNKITVSLRRGVGEWP</sequence>
<dbReference type="InterPro" id="IPR021858">
    <property type="entry name" value="Fun_TF"/>
</dbReference>
<dbReference type="AlphaFoldDB" id="A0A8H6E9W8"/>
<reference evidence="2 3" key="1">
    <citation type="submission" date="2019-04" db="EMBL/GenBank/DDBJ databases">
        <title>Aspergillus burnettii sp. nov., novel species from soil in southeast Queensland.</title>
        <authorList>
            <person name="Gilchrist C.L.M."/>
            <person name="Pitt J.I."/>
            <person name="Lange L."/>
            <person name="Lacey H.J."/>
            <person name="Vuong D."/>
            <person name="Midgley D.J."/>
            <person name="Greenfield P."/>
            <person name="Bradbury M."/>
            <person name="Lacey E."/>
            <person name="Busk P.K."/>
            <person name="Pilgaard B."/>
            <person name="Chooi Y.H."/>
            <person name="Piggott A.M."/>
        </authorList>
    </citation>
    <scope>NUCLEOTIDE SEQUENCE [LARGE SCALE GENOMIC DNA]</scope>
    <source>
        <strain evidence="2 3">FRR 5400</strain>
    </source>
</reference>
<dbReference type="PANTHER" id="PTHR38111:SF6">
    <property type="entry name" value="FINGER DOMAIN PROTEIN, PUTATIVE (AFU_ORTHOLOGUE AFUA_8G01940)-RELATED"/>
    <property type="match status" value="1"/>
</dbReference>